<evidence type="ECO:0000313" key="5">
    <source>
        <dbReference type="Proteomes" id="UP000075260"/>
    </source>
</evidence>
<dbReference type="Pfam" id="PF00732">
    <property type="entry name" value="GMC_oxred_N"/>
    <property type="match status" value="1"/>
</dbReference>
<sequence length="632" mass="71268">MIGQRGARVDCEYVVVGSGAGGGTVAARLAEAGHTVVLLEAGGDPRELSGGDAFEPDKNRLPDDYDVPVFHPMASENEALRWDFFVRHYEDEKQQRRDDKYRESWRGKPTRGVLYPRAGTLGGCTAHHAMILVYPHNADWDHIAELTGDPSWRADSMRGYFERLENCHHRPLHRLLSYLGINRTRHGFRGWLHTEKAIPRAGLRDRDLVRFILDSAHWASHDVNTPIERVHSVLESKADPNDWRSVEESAAGVRYIPLTTRNHQRMGPRERVLDVARRYPDRLKIELDALVTRVLFDEQNRAVGVEYQKGARLYRAGSSPAAEDGERRTARASREVILSGGAFNTPQLLMLSGVGPRDALERHGIEVRVDLPGVGKNLQDRYEVGVVHRMNFDHWDVLEGARFSTDDRHYQQWAATRTGTYTTNAAVLAIINRSAPERPLPDLFYFALLGKFYGYFPGYSAEFPRHLNYLTWAILKAHTQNRAGEVTLRSADPRDTPEINFRYFEEGDDKAGEDLDSMVAGIRFVRRMTARLKQEKLIAQEELPGEHLQSDEELRTFVRDNAWGHHASCTCPIGPPEQGGVLTGDFRVHGTQGLRVVDASVFPRIPGFFIVSAIFMIAEKAADVILADAARG</sequence>
<dbReference type="InterPro" id="IPR000172">
    <property type="entry name" value="GMC_OxRdtase_N"/>
</dbReference>
<dbReference type="InterPro" id="IPR007867">
    <property type="entry name" value="GMC_OxRtase_C"/>
</dbReference>
<dbReference type="GO" id="GO:0050660">
    <property type="term" value="F:flavin adenine dinucleotide binding"/>
    <property type="evidence" value="ECO:0007669"/>
    <property type="project" value="InterPro"/>
</dbReference>
<feature type="domain" description="Glucose-methanol-choline oxidoreductase N-terminal" evidence="3">
    <location>
        <begin position="341"/>
        <end position="355"/>
    </location>
</feature>
<dbReference type="Pfam" id="PF13450">
    <property type="entry name" value="NAD_binding_8"/>
    <property type="match status" value="1"/>
</dbReference>
<feature type="binding site" evidence="2">
    <location>
        <position position="291"/>
    </location>
    <ligand>
        <name>FAD</name>
        <dbReference type="ChEBI" id="CHEBI:57692"/>
    </ligand>
</feature>
<dbReference type="InterPro" id="IPR036188">
    <property type="entry name" value="FAD/NAD-bd_sf"/>
</dbReference>
<dbReference type="Proteomes" id="UP000075260">
    <property type="component" value="Unassembled WGS sequence"/>
</dbReference>
<accession>A0A150Q2Q8</accession>
<evidence type="ECO:0000256" key="1">
    <source>
        <dbReference type="ARBA" id="ARBA00010790"/>
    </source>
</evidence>
<organism evidence="4 5">
    <name type="scientific">Sorangium cellulosum</name>
    <name type="common">Polyangium cellulosum</name>
    <dbReference type="NCBI Taxonomy" id="56"/>
    <lineage>
        <taxon>Bacteria</taxon>
        <taxon>Pseudomonadati</taxon>
        <taxon>Myxococcota</taxon>
        <taxon>Polyangia</taxon>
        <taxon>Polyangiales</taxon>
        <taxon>Polyangiaceae</taxon>
        <taxon>Sorangium</taxon>
    </lineage>
</organism>
<evidence type="ECO:0000259" key="3">
    <source>
        <dbReference type="PROSITE" id="PS00624"/>
    </source>
</evidence>
<dbReference type="EMBL" id="JEMA01001110">
    <property type="protein sequence ID" value="KYF62252.1"/>
    <property type="molecule type" value="Genomic_DNA"/>
</dbReference>
<keyword evidence="2" id="KW-0285">Flavoprotein</keyword>
<dbReference type="PIRSF" id="PIRSF000137">
    <property type="entry name" value="Alcohol_oxidase"/>
    <property type="match status" value="1"/>
</dbReference>
<dbReference type="PANTHER" id="PTHR11552:SF213">
    <property type="entry name" value="DEHYDROGENASE, PUTATIVE-RELATED"/>
    <property type="match status" value="1"/>
</dbReference>
<dbReference type="PROSITE" id="PS00624">
    <property type="entry name" value="GMC_OXRED_2"/>
    <property type="match status" value="1"/>
</dbReference>
<dbReference type="SUPFAM" id="SSF54373">
    <property type="entry name" value="FAD-linked reductases, C-terminal domain"/>
    <property type="match status" value="1"/>
</dbReference>
<dbReference type="Pfam" id="PF05199">
    <property type="entry name" value="GMC_oxred_C"/>
    <property type="match status" value="1"/>
</dbReference>
<dbReference type="GO" id="GO:0016614">
    <property type="term" value="F:oxidoreductase activity, acting on CH-OH group of donors"/>
    <property type="evidence" value="ECO:0007669"/>
    <property type="project" value="InterPro"/>
</dbReference>
<dbReference type="Gene3D" id="3.50.50.60">
    <property type="entry name" value="FAD/NAD(P)-binding domain"/>
    <property type="match status" value="1"/>
</dbReference>
<dbReference type="PANTHER" id="PTHR11552">
    <property type="entry name" value="GLUCOSE-METHANOL-CHOLINE GMC OXIDOREDUCTASE"/>
    <property type="match status" value="1"/>
</dbReference>
<comment type="cofactor">
    <cofactor evidence="2">
        <name>FAD</name>
        <dbReference type="ChEBI" id="CHEBI:57692"/>
    </cofactor>
</comment>
<gene>
    <name evidence="4" type="ORF">BE15_40005</name>
</gene>
<dbReference type="InterPro" id="IPR012132">
    <property type="entry name" value="GMC_OxRdtase"/>
</dbReference>
<evidence type="ECO:0000313" key="4">
    <source>
        <dbReference type="EMBL" id="KYF62252.1"/>
    </source>
</evidence>
<dbReference type="SUPFAM" id="SSF51905">
    <property type="entry name" value="FAD/NAD(P)-binding domain"/>
    <property type="match status" value="1"/>
</dbReference>
<comment type="similarity">
    <text evidence="1">Belongs to the GMC oxidoreductase family.</text>
</comment>
<reference evidence="4 5" key="1">
    <citation type="submission" date="2014-02" db="EMBL/GenBank/DDBJ databases">
        <title>The small core and large imbalanced accessory genome model reveals a collaborative survival strategy of Sorangium cellulosum strains in nature.</title>
        <authorList>
            <person name="Han K."/>
            <person name="Peng R."/>
            <person name="Blom J."/>
            <person name="Li Y.-Z."/>
        </authorList>
    </citation>
    <scope>NUCLEOTIDE SEQUENCE [LARGE SCALE GENOMIC DNA]</scope>
    <source>
        <strain evidence="4 5">So0008-312</strain>
    </source>
</reference>
<dbReference type="OrthoDB" id="9785276at2"/>
<keyword evidence="2" id="KW-0274">FAD</keyword>
<name>A0A150Q2Q8_SORCE</name>
<dbReference type="RefSeq" id="WP_061612726.1">
    <property type="nucleotide sequence ID" value="NZ_JEMA01001110.1"/>
</dbReference>
<comment type="caution">
    <text evidence="4">The sequence shown here is derived from an EMBL/GenBank/DDBJ whole genome shotgun (WGS) entry which is preliminary data.</text>
</comment>
<protein>
    <submittedName>
        <fullName evidence="4">Glucose-methanol-choline oxidoreductase</fullName>
    </submittedName>
</protein>
<proteinExistence type="inferred from homology"/>
<dbReference type="AlphaFoldDB" id="A0A150Q2Q8"/>
<dbReference type="Gene3D" id="3.30.560.10">
    <property type="entry name" value="Glucose Oxidase, domain 3"/>
    <property type="match status" value="1"/>
</dbReference>
<evidence type="ECO:0000256" key="2">
    <source>
        <dbReference type="PIRSR" id="PIRSR000137-2"/>
    </source>
</evidence>